<dbReference type="HAMAP" id="MF_03116">
    <property type="entry name" value="Salvage_MtnB_euk"/>
    <property type="match status" value="1"/>
</dbReference>
<evidence type="ECO:0000313" key="10">
    <source>
        <dbReference type="Proteomes" id="UP000290900"/>
    </source>
</evidence>
<keyword evidence="2 7" id="KW-0028">Amino-acid biosynthesis</keyword>
<dbReference type="OrthoDB" id="191080at2759"/>
<dbReference type="EMBL" id="CAACVR010000012">
    <property type="protein sequence ID" value="VEU21710.1"/>
    <property type="molecule type" value="Genomic_DNA"/>
</dbReference>
<dbReference type="SMART" id="SM01007">
    <property type="entry name" value="Aldolase_II"/>
    <property type="match status" value="1"/>
</dbReference>
<dbReference type="InterPro" id="IPR036409">
    <property type="entry name" value="Aldolase_II/adducin_N_sf"/>
</dbReference>
<keyword evidence="6 7" id="KW-0456">Lyase</keyword>
<name>A0A448YLC1_BRENA</name>
<dbReference type="FunFam" id="3.40.225.10:FF:000003">
    <property type="entry name" value="Methylthioribulose-1-phosphate dehydratase"/>
    <property type="match status" value="1"/>
</dbReference>
<feature type="binding site" evidence="7">
    <location>
        <position position="125"/>
    </location>
    <ligand>
        <name>Zn(2+)</name>
        <dbReference type="ChEBI" id="CHEBI:29105"/>
    </ligand>
</feature>
<sequence>MPCECCHKEIESKSKSESDEDQLVISGNAEHPANLICELCRNFYENGWVTGTGGGISIRDRERELLYLAPSGVQKERIIPKNIFVMDFKNKAYIRKPENLKPSACTPLFIAAYGIRNAGACIHTHSQSAVLCTLLFDKVFEISSIEQIKAIPKVTEPGNLWYSDKLVIPIIENTEKEEQLESTLREAIEKYPGTTAVLVRRHGIYVWGETVWKAKVYNEAIDYLLELAIKMRQLGIPTVKQLE</sequence>
<organism evidence="9 10">
    <name type="scientific">Brettanomyces naardenensis</name>
    <name type="common">Yeast</name>
    <dbReference type="NCBI Taxonomy" id="13370"/>
    <lineage>
        <taxon>Eukaryota</taxon>
        <taxon>Fungi</taxon>
        <taxon>Dikarya</taxon>
        <taxon>Ascomycota</taxon>
        <taxon>Saccharomycotina</taxon>
        <taxon>Pichiomycetes</taxon>
        <taxon>Pichiales</taxon>
        <taxon>Pichiaceae</taxon>
        <taxon>Brettanomyces</taxon>
    </lineage>
</organism>
<dbReference type="InterPro" id="IPR017714">
    <property type="entry name" value="MethylthioRu-1-P_deHdtase_MtnB"/>
</dbReference>
<evidence type="ECO:0000256" key="7">
    <source>
        <dbReference type="HAMAP-Rule" id="MF_03116"/>
    </source>
</evidence>
<evidence type="ECO:0000313" key="9">
    <source>
        <dbReference type="EMBL" id="VEU21710.1"/>
    </source>
</evidence>
<dbReference type="Proteomes" id="UP000290900">
    <property type="component" value="Unassembled WGS sequence"/>
</dbReference>
<dbReference type="PANTHER" id="PTHR10640:SF7">
    <property type="entry name" value="METHYLTHIORIBULOSE-1-PHOSPHATE DEHYDRATASE"/>
    <property type="match status" value="1"/>
</dbReference>
<accession>A0A448YLC1</accession>
<comment type="function">
    <text evidence="7">Catalyzes the dehydration of methylthioribulose-1-phosphate (MTRu-1-P) into 2,3-diketo-5-methylthiopentyl-1-phosphate (DK-MTP-1-P).</text>
</comment>
<comment type="cofactor">
    <cofactor evidence="7">
        <name>Zn(2+)</name>
        <dbReference type="ChEBI" id="CHEBI:29105"/>
    </cofactor>
    <text evidence="7">Binds 1 zinc ion per subunit.</text>
</comment>
<evidence type="ECO:0000256" key="6">
    <source>
        <dbReference type="ARBA" id="ARBA00023239"/>
    </source>
</evidence>
<evidence type="ECO:0000259" key="8">
    <source>
        <dbReference type="SMART" id="SM01007"/>
    </source>
</evidence>
<feature type="active site" description="Proton donor/acceptor" evidence="7">
    <location>
        <position position="146"/>
    </location>
</feature>
<keyword evidence="5 7" id="KW-0486">Methionine biosynthesis</keyword>
<dbReference type="Gene3D" id="3.40.225.10">
    <property type="entry name" value="Class II aldolase/adducin N-terminal domain"/>
    <property type="match status" value="1"/>
</dbReference>
<keyword evidence="4 7" id="KW-0862">Zinc</keyword>
<dbReference type="PANTHER" id="PTHR10640">
    <property type="entry name" value="METHYLTHIORIBULOSE-1-PHOSPHATE DEHYDRATASE"/>
    <property type="match status" value="1"/>
</dbReference>
<feature type="binding site" evidence="7">
    <location>
        <position position="105"/>
    </location>
    <ligand>
        <name>substrate</name>
    </ligand>
</feature>
<feature type="domain" description="Class II aldolase/adducin N-terminal" evidence="8">
    <location>
        <begin position="34"/>
        <end position="229"/>
    </location>
</feature>
<comment type="similarity">
    <text evidence="7">Belongs to the aldolase class II family. MtnB subfamily.</text>
</comment>
<dbReference type="GO" id="GO:0008270">
    <property type="term" value="F:zinc ion binding"/>
    <property type="evidence" value="ECO:0007669"/>
    <property type="project" value="UniProtKB-UniRule"/>
</dbReference>
<comment type="pathway">
    <text evidence="7">Amino-acid biosynthesis; L-methionine biosynthesis via salvage pathway; L-methionine from S-methyl-5-thio-alpha-D-ribose 1-phosphate: step 2/6.</text>
</comment>
<keyword evidence="10" id="KW-1185">Reference proteome</keyword>
<dbReference type="STRING" id="13370.A0A448YLC1"/>
<evidence type="ECO:0000256" key="2">
    <source>
        <dbReference type="ARBA" id="ARBA00022605"/>
    </source>
</evidence>
<dbReference type="InterPro" id="IPR001303">
    <property type="entry name" value="Aldolase_II/adducin_N"/>
</dbReference>
<dbReference type="UniPathway" id="UPA00904">
    <property type="reaction ID" value="UER00875"/>
</dbReference>
<comment type="catalytic activity">
    <reaction evidence="7">
        <text>5-(methylsulfanyl)-D-ribulose 1-phosphate = 5-methylsulfanyl-2,3-dioxopentyl phosphate + H2O</text>
        <dbReference type="Rhea" id="RHEA:15549"/>
        <dbReference type="ChEBI" id="CHEBI:15377"/>
        <dbReference type="ChEBI" id="CHEBI:58548"/>
        <dbReference type="ChEBI" id="CHEBI:58828"/>
        <dbReference type="EC" id="4.2.1.109"/>
    </reaction>
</comment>
<dbReference type="InParanoid" id="A0A448YLC1"/>
<reference evidence="9 10" key="1">
    <citation type="submission" date="2018-12" db="EMBL/GenBank/DDBJ databases">
        <authorList>
            <person name="Tiukova I."/>
            <person name="Dainat J."/>
        </authorList>
    </citation>
    <scope>NUCLEOTIDE SEQUENCE [LARGE SCALE GENOMIC DNA]</scope>
</reference>
<dbReference type="EC" id="4.2.1.109" evidence="7"/>
<dbReference type="AlphaFoldDB" id="A0A448YLC1"/>
<dbReference type="SUPFAM" id="SSF53639">
    <property type="entry name" value="AraD/HMP-PK domain-like"/>
    <property type="match status" value="1"/>
</dbReference>
<dbReference type="GO" id="GO:0019509">
    <property type="term" value="P:L-methionine salvage from methylthioadenosine"/>
    <property type="evidence" value="ECO:0007669"/>
    <property type="project" value="UniProtKB-UniRule"/>
</dbReference>
<dbReference type="NCBIfam" id="TIGR03328">
    <property type="entry name" value="salvage_mtnB"/>
    <property type="match status" value="1"/>
</dbReference>
<feature type="binding site" evidence="7">
    <location>
        <position position="202"/>
    </location>
    <ligand>
        <name>Zn(2+)</name>
        <dbReference type="ChEBI" id="CHEBI:29105"/>
    </ligand>
</feature>
<dbReference type="FunCoup" id="A0A448YLC1">
    <property type="interactions" value="243"/>
</dbReference>
<dbReference type="InterPro" id="IPR027514">
    <property type="entry name" value="Salvage_MtnB_euk"/>
</dbReference>
<feature type="binding site" evidence="7">
    <location>
        <position position="123"/>
    </location>
    <ligand>
        <name>Zn(2+)</name>
        <dbReference type="ChEBI" id="CHEBI:29105"/>
    </ligand>
</feature>
<comment type="subcellular location">
    <subcellularLocation>
        <location evidence="7">Cytoplasm</location>
    </subcellularLocation>
</comment>
<dbReference type="GO" id="GO:0046570">
    <property type="term" value="F:methylthioribulose 1-phosphate dehydratase activity"/>
    <property type="evidence" value="ECO:0007669"/>
    <property type="project" value="UniProtKB-UniRule"/>
</dbReference>
<keyword evidence="3 7" id="KW-0479">Metal-binding</keyword>
<dbReference type="Pfam" id="PF00596">
    <property type="entry name" value="Aldolase_II"/>
    <property type="match status" value="1"/>
</dbReference>
<evidence type="ECO:0000256" key="5">
    <source>
        <dbReference type="ARBA" id="ARBA00023167"/>
    </source>
</evidence>
<evidence type="ECO:0000256" key="3">
    <source>
        <dbReference type="ARBA" id="ARBA00022723"/>
    </source>
</evidence>
<evidence type="ECO:0000256" key="4">
    <source>
        <dbReference type="ARBA" id="ARBA00022833"/>
    </source>
</evidence>
<protein>
    <recommendedName>
        <fullName evidence="7">Methylthioribulose-1-phosphate dehydratase</fullName>
        <shortName evidence="7">MTRu-1-P dehydratase</shortName>
        <ecNumber evidence="7">4.2.1.109</ecNumber>
    </recommendedName>
</protein>
<keyword evidence="1 7" id="KW-0963">Cytoplasm</keyword>
<proteinExistence type="inferred from homology"/>
<gene>
    <name evidence="7" type="primary">MDE1</name>
    <name evidence="9" type="ORF">BRENAR_LOCUS2443</name>
</gene>
<evidence type="ECO:0000256" key="1">
    <source>
        <dbReference type="ARBA" id="ARBA00022490"/>
    </source>
</evidence>
<dbReference type="GO" id="GO:0005737">
    <property type="term" value="C:cytoplasm"/>
    <property type="evidence" value="ECO:0007669"/>
    <property type="project" value="UniProtKB-SubCell"/>
</dbReference>